<organism evidence="1 2">
    <name type="scientific">Racocetra persica</name>
    <dbReference type="NCBI Taxonomy" id="160502"/>
    <lineage>
        <taxon>Eukaryota</taxon>
        <taxon>Fungi</taxon>
        <taxon>Fungi incertae sedis</taxon>
        <taxon>Mucoromycota</taxon>
        <taxon>Glomeromycotina</taxon>
        <taxon>Glomeromycetes</taxon>
        <taxon>Diversisporales</taxon>
        <taxon>Gigasporaceae</taxon>
        <taxon>Racocetra</taxon>
    </lineage>
</organism>
<feature type="non-terminal residue" evidence="1">
    <location>
        <position position="1"/>
    </location>
</feature>
<dbReference type="EMBL" id="CAJVQC010022360">
    <property type="protein sequence ID" value="CAG8717567.1"/>
    <property type="molecule type" value="Genomic_DNA"/>
</dbReference>
<accession>A0ACA9PTY2</accession>
<dbReference type="Proteomes" id="UP000789920">
    <property type="component" value="Unassembled WGS sequence"/>
</dbReference>
<evidence type="ECO:0000313" key="1">
    <source>
        <dbReference type="EMBL" id="CAG8717567.1"/>
    </source>
</evidence>
<sequence length="74" mass="8105">LAQNISGMFETQDTVAPTNNKTKAHKPNGNSKKAKKEKQVYHNAPINVDDNDPTLLEKNIEPLSVSSSSNIQSK</sequence>
<gene>
    <name evidence="1" type="ORF">RPERSI_LOCUS11021</name>
</gene>
<keyword evidence="2" id="KW-1185">Reference proteome</keyword>
<reference evidence="1" key="1">
    <citation type="submission" date="2021-06" db="EMBL/GenBank/DDBJ databases">
        <authorList>
            <person name="Kallberg Y."/>
            <person name="Tangrot J."/>
            <person name="Rosling A."/>
        </authorList>
    </citation>
    <scope>NUCLEOTIDE SEQUENCE</scope>
    <source>
        <strain evidence="1">MA461A</strain>
    </source>
</reference>
<proteinExistence type="predicted"/>
<evidence type="ECO:0000313" key="2">
    <source>
        <dbReference type="Proteomes" id="UP000789920"/>
    </source>
</evidence>
<comment type="caution">
    <text evidence="1">The sequence shown here is derived from an EMBL/GenBank/DDBJ whole genome shotgun (WGS) entry which is preliminary data.</text>
</comment>
<name>A0ACA9PTY2_9GLOM</name>
<protein>
    <submittedName>
        <fullName evidence="1">33066_t:CDS:1</fullName>
    </submittedName>
</protein>